<dbReference type="PROSITE" id="PS50097">
    <property type="entry name" value="BTB"/>
    <property type="match status" value="1"/>
</dbReference>
<organism evidence="3 4">
    <name type="scientific">Cinchona calisaya</name>
    <dbReference type="NCBI Taxonomy" id="153742"/>
    <lineage>
        <taxon>Eukaryota</taxon>
        <taxon>Viridiplantae</taxon>
        <taxon>Streptophyta</taxon>
        <taxon>Embryophyta</taxon>
        <taxon>Tracheophyta</taxon>
        <taxon>Spermatophyta</taxon>
        <taxon>Magnoliopsida</taxon>
        <taxon>eudicotyledons</taxon>
        <taxon>Gunneridae</taxon>
        <taxon>Pentapetalae</taxon>
        <taxon>asterids</taxon>
        <taxon>lamiids</taxon>
        <taxon>Gentianales</taxon>
        <taxon>Rubiaceae</taxon>
        <taxon>Cinchonoideae</taxon>
        <taxon>Cinchoneae</taxon>
        <taxon>Cinchona</taxon>
    </lineage>
</organism>
<dbReference type="EMBL" id="JBJUIK010000012">
    <property type="protein sequence ID" value="KAL3508278.1"/>
    <property type="molecule type" value="Genomic_DNA"/>
</dbReference>
<proteinExistence type="predicted"/>
<name>A0ABD2YRW5_9GENT</name>
<dbReference type="InterPro" id="IPR059007">
    <property type="entry name" value="ARM_At1g04390"/>
</dbReference>
<gene>
    <name evidence="3" type="ORF">ACH5RR_027679</name>
</gene>
<dbReference type="CDD" id="cd18186">
    <property type="entry name" value="BTB_POZ_ZBTB_KLHL-like"/>
    <property type="match status" value="1"/>
</dbReference>
<protein>
    <recommendedName>
        <fullName evidence="2">BTB domain-containing protein</fullName>
    </recommendedName>
</protein>
<dbReference type="PANTHER" id="PTHR35918">
    <property type="entry name" value="OS06G0674800 PROTEIN"/>
    <property type="match status" value="1"/>
</dbReference>
<dbReference type="InterPro" id="IPR016024">
    <property type="entry name" value="ARM-type_fold"/>
</dbReference>
<accession>A0ABD2YRW5</accession>
<dbReference type="InterPro" id="IPR000210">
    <property type="entry name" value="BTB/POZ_dom"/>
</dbReference>
<keyword evidence="4" id="KW-1185">Reference proteome</keyword>
<comment type="pathway">
    <text evidence="1">Protein modification; protein ubiquitination.</text>
</comment>
<dbReference type="Pfam" id="PF26522">
    <property type="entry name" value="ARM_6"/>
    <property type="match status" value="1"/>
</dbReference>
<dbReference type="Gene3D" id="3.30.710.10">
    <property type="entry name" value="Potassium Channel Kv1.1, Chain A"/>
    <property type="match status" value="2"/>
</dbReference>
<dbReference type="SUPFAM" id="SSF48371">
    <property type="entry name" value="ARM repeat"/>
    <property type="match status" value="1"/>
</dbReference>
<dbReference type="Proteomes" id="UP001630127">
    <property type="component" value="Unassembled WGS sequence"/>
</dbReference>
<evidence type="ECO:0000256" key="1">
    <source>
        <dbReference type="ARBA" id="ARBA00004906"/>
    </source>
</evidence>
<dbReference type="Pfam" id="PF00651">
    <property type="entry name" value="BTB"/>
    <property type="match status" value="1"/>
</dbReference>
<dbReference type="AlphaFoldDB" id="A0ABD2YRW5"/>
<dbReference type="InterPro" id="IPR044953">
    <property type="entry name" value="At1g04390-like"/>
</dbReference>
<dbReference type="PANTHER" id="PTHR35918:SF1">
    <property type="entry name" value="BTB DOMAIN-CONTAINING PROTEIN"/>
    <property type="match status" value="1"/>
</dbReference>
<dbReference type="InterPro" id="IPR011333">
    <property type="entry name" value="SKP1/BTB/POZ_sf"/>
</dbReference>
<evidence type="ECO:0000259" key="2">
    <source>
        <dbReference type="PROSITE" id="PS50097"/>
    </source>
</evidence>
<evidence type="ECO:0000313" key="4">
    <source>
        <dbReference type="Proteomes" id="UP001630127"/>
    </source>
</evidence>
<dbReference type="SUPFAM" id="SSF54695">
    <property type="entry name" value="POZ domain"/>
    <property type="match status" value="2"/>
</dbReference>
<feature type="domain" description="BTB" evidence="2">
    <location>
        <begin position="814"/>
        <end position="895"/>
    </location>
</feature>
<reference evidence="3 4" key="1">
    <citation type="submission" date="2024-11" db="EMBL/GenBank/DDBJ databases">
        <title>A near-complete genome assembly of Cinchona calisaya.</title>
        <authorList>
            <person name="Lian D.C."/>
            <person name="Zhao X.W."/>
            <person name="Wei L."/>
        </authorList>
    </citation>
    <scope>NUCLEOTIDE SEQUENCE [LARGE SCALE GENOMIC DNA]</scope>
    <source>
        <tissue evidence="3">Nenye</tissue>
    </source>
</reference>
<comment type="caution">
    <text evidence="3">The sequence shown here is derived from an EMBL/GenBank/DDBJ whole genome shotgun (WGS) entry which is preliminary data.</text>
</comment>
<sequence>MRSAAKQTVGGSSRMSTLHQRLYKALNLGHFVRCGDNKEQKWLCTDIETQKLVIRSIHAFLDCISSESSSQNPLVKDSVDDIAGALESILEFKSGSILKLATDVTAKMVNVLPSSILQSHVTHLVHHLVSLLFTRQLEVSISCASALNSILSNLSTKREKEVWEILKERNSVLVLVKNVKDFCIADTPMEYFQEMAFLLSKILWRWPSSRFCVWSDSKLLDALDKLKAESSLKPAVLQLYSSLALCGNGAKKLLENGKSILKVMVDCMNRLDSHSVQMEGFRLAQCLMVNEQGCVAVMKICCKQLVKAIVDGMNKRCLSSGKLAKVQMSLVVESCRLALITRWVGNHHSYFWKAGAGRALLDLLLTNFGEIHQSLHHISLQEQIVILREALSESYLPSLRPYIWDVLGGLVANSAEDFTPMTHDDEVEVNTLIACACLAFVESITMARQISQSSISSTVGIESASRAVLMMVYSPCKYISCQSRFILSEVLKLTGKDYIEYLLNTLNAVSCKNKFQVPGNIQVVISLISLACYAGLPTYGNRVTECQGIRSLLIFLRWWLSNPIYIKRLSLAPHLHNSFSERVCCHPCVEDWEGEDMQLLFCLWGLAELMHHFASQAYLCNMKLEFDESQIVRELEEICINHSTPGPRWYAAYILSCFGLYGFPSKFGKRIGKAFMDNEFADVELILANQDSLHVHKVIILVRCPQLLPSQEQQLEKKSSSAFPGLDKKSSRSKTEVRLSAHVDHQSLLKLLEYVYFGYLQSGEDLLKKLRILAKHCDLQPLLHMFYRRNPRWGAPIPTFDLTAALGPAGSHSSDVLLEANTIQLLNWRCSICSAPIPHYHAHKVVLLSSCDYLRALFQSGMQESNSETIKVPISWNSLVKLVSWLYSYKLPKPIFDCLWDSMAVDQRLHELQPYVELCWLAEFWLLEDLHEQCFSVVISGLETDRYLSVKLIQLAADFSQWKLAEIAATYMAPLYHQLRHCGDLDQLDESFIEMVRSASVQLSQVGINY</sequence>
<evidence type="ECO:0000313" key="3">
    <source>
        <dbReference type="EMBL" id="KAL3508278.1"/>
    </source>
</evidence>